<sequence>MARRGRAARLQGRVALRPKSSDSKPSDPLDDDDLTEQGLAAPVAKPGRILLIACGALAREILDINASNQLSHMDLTCLPAKLHLYPDQIPDAVTAAVIKHRASYDQIFVVYADCGTGGALERACAKLGVEMVAGPHCYSFFEGNQAFEEKSSGGEITAFYLTDFLVRQFDAFIWRPMGLDKNPELRDMIFGNYTTLVYQSQINDPAMVERAKNCAKRLGLAFEHRHTGYGDLAPTLRSWAGSAPSSG</sequence>
<feature type="region of interest" description="Disordered" evidence="1">
    <location>
        <begin position="1"/>
        <end position="34"/>
    </location>
</feature>
<evidence type="ECO:0000256" key="1">
    <source>
        <dbReference type="SAM" id="MobiDB-lite"/>
    </source>
</evidence>
<organism evidence="3 4">
    <name type="scientific">Parasedimentitalea denitrificans</name>
    <dbReference type="NCBI Taxonomy" id="2211118"/>
    <lineage>
        <taxon>Bacteria</taxon>
        <taxon>Pseudomonadati</taxon>
        <taxon>Pseudomonadota</taxon>
        <taxon>Alphaproteobacteria</taxon>
        <taxon>Rhodobacterales</taxon>
        <taxon>Paracoccaceae</taxon>
        <taxon>Parasedimentitalea</taxon>
    </lineage>
</organism>
<comment type="caution">
    <text evidence="3">The sequence shown here is derived from an EMBL/GenBank/DDBJ whole genome shotgun (WGS) entry which is preliminary data.</text>
</comment>
<gene>
    <name evidence="3" type="ORF">DL239_14925</name>
</gene>
<feature type="compositionally biased region" description="Low complexity" evidence="1">
    <location>
        <begin position="8"/>
        <end position="18"/>
    </location>
</feature>
<dbReference type="InterPro" id="IPR012437">
    <property type="entry name" value="DUF1638"/>
</dbReference>
<dbReference type="Pfam" id="PF07796">
    <property type="entry name" value="DUF1638"/>
    <property type="match status" value="1"/>
</dbReference>
<evidence type="ECO:0000313" key="4">
    <source>
        <dbReference type="Proteomes" id="UP001429564"/>
    </source>
</evidence>
<dbReference type="RefSeq" id="WP_167684892.1">
    <property type="nucleotide sequence ID" value="NZ_QHLQ01000015.1"/>
</dbReference>
<proteinExistence type="predicted"/>
<feature type="domain" description="DUF1638" evidence="2">
    <location>
        <begin position="77"/>
        <end position="234"/>
    </location>
</feature>
<keyword evidence="4" id="KW-1185">Reference proteome</keyword>
<evidence type="ECO:0000313" key="3">
    <source>
        <dbReference type="EMBL" id="NIZ62267.1"/>
    </source>
</evidence>
<dbReference type="Proteomes" id="UP001429564">
    <property type="component" value="Unassembled WGS sequence"/>
</dbReference>
<evidence type="ECO:0000259" key="2">
    <source>
        <dbReference type="Pfam" id="PF07796"/>
    </source>
</evidence>
<dbReference type="EMBL" id="QHLQ01000015">
    <property type="protein sequence ID" value="NIZ62267.1"/>
    <property type="molecule type" value="Genomic_DNA"/>
</dbReference>
<reference evidence="3 4" key="1">
    <citation type="submission" date="2018-05" db="EMBL/GenBank/DDBJ databases">
        <authorList>
            <person name="Zhang Y.-J."/>
        </authorList>
    </citation>
    <scope>NUCLEOTIDE SEQUENCE [LARGE SCALE GENOMIC DNA]</scope>
    <source>
        <strain evidence="3 4">CY04</strain>
    </source>
</reference>
<name>A0ABX0W9Q6_9RHOB</name>
<accession>A0ABX0W9Q6</accession>
<protein>
    <recommendedName>
        <fullName evidence="2">DUF1638 domain-containing protein</fullName>
    </recommendedName>
</protein>